<dbReference type="InterPro" id="IPR045006">
    <property type="entry name" value="CHLI-like"/>
</dbReference>
<dbReference type="SUPFAM" id="SSF52540">
    <property type="entry name" value="P-loop containing nucleoside triphosphate hydrolases"/>
    <property type="match status" value="1"/>
</dbReference>
<evidence type="ECO:0000313" key="6">
    <source>
        <dbReference type="Proteomes" id="UP000824115"/>
    </source>
</evidence>
<evidence type="ECO:0000256" key="3">
    <source>
        <dbReference type="ARBA" id="ARBA00022840"/>
    </source>
</evidence>
<proteinExistence type="inferred from homology"/>
<evidence type="ECO:0000313" key="5">
    <source>
        <dbReference type="EMBL" id="HIZ85291.1"/>
    </source>
</evidence>
<dbReference type="SMART" id="SM00382">
    <property type="entry name" value="AAA"/>
    <property type="match status" value="1"/>
</dbReference>
<sequence length="510" mass="54914">MSDSGSLYRTFSATCVGLDVVVVTVEVSISPGVGVFLVGLPDNAVRESLLRVTTAMQRNGYSIPGRKTVVNMAPADIKKEGSGYDAAIAVAMLAASGQMFFPDPEKFLIMGELALDGSMRKVRGALPVAVKAASMGYEAVVLPRESAAEASWAENIRVYGVSDLQEMAVVLGEQEEAGRFEVRRRKYLPVQAESSFDFSEVAGQHFAKRGLEIAASGGHNVLLFGPPGSGKSMMSKCVASILPPMSLEEALETSMVYSVAGMLDDGSGLVMRRPFRAPHHTASTVAVVGGGNKAMPGEISLAHNGVLYLDEVAQFSPATLEVLRQPLEERSITVSRARYKVDFPASFMLVASMNPCPCGYAGDKSGRCTCSPSMIHRYRSRLSGPLMDRIDLNINVRPVDGHSMSTAPGGESSAAVAERVAAAREVQKRRLACDGIMTNAQMLPRHVDRYCKVSSDTASLLQRLMDSYRLSARGYVRILKVARTIADMSGSEDIRPEHISEAAQYRFPDN</sequence>
<dbReference type="PRINTS" id="PR01657">
    <property type="entry name" value="MCMFAMILY"/>
</dbReference>
<keyword evidence="2" id="KW-0547">Nucleotide-binding</keyword>
<dbReference type="NCBIfam" id="TIGR00368">
    <property type="entry name" value="YifB family Mg chelatase-like AAA ATPase"/>
    <property type="match status" value="1"/>
</dbReference>
<reference evidence="5" key="2">
    <citation type="submission" date="2021-04" db="EMBL/GenBank/DDBJ databases">
        <authorList>
            <person name="Gilroy R."/>
        </authorList>
    </citation>
    <scope>NUCLEOTIDE SEQUENCE</scope>
    <source>
        <strain evidence="5">Gambia16-554</strain>
    </source>
</reference>
<dbReference type="Proteomes" id="UP000824115">
    <property type="component" value="Unassembled WGS sequence"/>
</dbReference>
<dbReference type="Gene3D" id="3.30.230.10">
    <property type="match status" value="1"/>
</dbReference>
<dbReference type="InterPro" id="IPR000523">
    <property type="entry name" value="Mg_chelatse_chII-like_cat_dom"/>
</dbReference>
<dbReference type="AlphaFoldDB" id="A0A9D2GPJ2"/>
<dbReference type="PANTHER" id="PTHR32039:SF7">
    <property type="entry name" value="COMPETENCE PROTEIN COMM"/>
    <property type="match status" value="1"/>
</dbReference>
<dbReference type="PANTHER" id="PTHR32039">
    <property type="entry name" value="MAGNESIUM-CHELATASE SUBUNIT CHLI"/>
    <property type="match status" value="1"/>
</dbReference>
<dbReference type="GO" id="GO:0003677">
    <property type="term" value="F:DNA binding"/>
    <property type="evidence" value="ECO:0007669"/>
    <property type="project" value="InterPro"/>
</dbReference>
<dbReference type="InterPro" id="IPR014721">
    <property type="entry name" value="Ribsml_uS5_D2-typ_fold_subgr"/>
</dbReference>
<evidence type="ECO:0000256" key="2">
    <source>
        <dbReference type="ARBA" id="ARBA00022741"/>
    </source>
</evidence>
<evidence type="ECO:0000256" key="1">
    <source>
        <dbReference type="ARBA" id="ARBA00006354"/>
    </source>
</evidence>
<reference evidence="5" key="1">
    <citation type="journal article" date="2021" name="PeerJ">
        <title>Extensive microbial diversity within the chicken gut microbiome revealed by metagenomics and culture.</title>
        <authorList>
            <person name="Gilroy R."/>
            <person name="Ravi A."/>
            <person name="Getino M."/>
            <person name="Pursley I."/>
            <person name="Horton D.L."/>
            <person name="Alikhan N.F."/>
            <person name="Baker D."/>
            <person name="Gharbi K."/>
            <person name="Hall N."/>
            <person name="Watson M."/>
            <person name="Adriaenssens E.M."/>
            <person name="Foster-Nyarko E."/>
            <person name="Jarju S."/>
            <person name="Secka A."/>
            <person name="Antonio M."/>
            <person name="Oren A."/>
            <person name="Chaudhuri R.R."/>
            <person name="La Ragione R."/>
            <person name="Hildebrand F."/>
            <person name="Pallen M.J."/>
        </authorList>
    </citation>
    <scope>NUCLEOTIDE SEQUENCE</scope>
    <source>
        <strain evidence="5">Gambia16-554</strain>
    </source>
</reference>
<dbReference type="InterPro" id="IPR003593">
    <property type="entry name" value="AAA+_ATPase"/>
</dbReference>
<dbReference type="Pfam" id="PF01078">
    <property type="entry name" value="Mg_chelatase"/>
    <property type="match status" value="1"/>
</dbReference>
<dbReference type="Pfam" id="PF13335">
    <property type="entry name" value="Mg_chelatase_C"/>
    <property type="match status" value="1"/>
</dbReference>
<dbReference type="GO" id="GO:0005524">
    <property type="term" value="F:ATP binding"/>
    <property type="evidence" value="ECO:0007669"/>
    <property type="project" value="UniProtKB-KW"/>
</dbReference>
<comment type="caution">
    <text evidence="5">The sequence shown here is derived from an EMBL/GenBank/DDBJ whole genome shotgun (WGS) entry which is preliminary data.</text>
</comment>
<organism evidence="5 6">
    <name type="scientific">Candidatus Coprenecus stercoravium</name>
    <dbReference type="NCBI Taxonomy" id="2840735"/>
    <lineage>
        <taxon>Bacteria</taxon>
        <taxon>Pseudomonadati</taxon>
        <taxon>Bacteroidota</taxon>
        <taxon>Bacteroidia</taxon>
        <taxon>Bacteroidales</taxon>
        <taxon>Rikenellaceae</taxon>
        <taxon>Rikenellaceae incertae sedis</taxon>
        <taxon>Candidatus Coprenecus</taxon>
    </lineage>
</organism>
<dbReference type="InterPro" id="IPR001208">
    <property type="entry name" value="MCM_dom"/>
</dbReference>
<gene>
    <name evidence="5" type="ORF">IAC04_02235</name>
</gene>
<dbReference type="InterPro" id="IPR020568">
    <property type="entry name" value="Ribosomal_Su5_D2-typ_SF"/>
</dbReference>
<dbReference type="SUPFAM" id="SSF54211">
    <property type="entry name" value="Ribosomal protein S5 domain 2-like"/>
    <property type="match status" value="1"/>
</dbReference>
<feature type="domain" description="AAA+ ATPase" evidence="4">
    <location>
        <begin position="217"/>
        <end position="400"/>
    </location>
</feature>
<keyword evidence="3" id="KW-0067">ATP-binding</keyword>
<dbReference type="InterPro" id="IPR025158">
    <property type="entry name" value="Mg_chelat-rel_C"/>
</dbReference>
<accession>A0A9D2GPJ2</accession>
<dbReference type="InterPro" id="IPR027417">
    <property type="entry name" value="P-loop_NTPase"/>
</dbReference>
<name>A0A9D2GPJ2_9BACT</name>
<dbReference type="EMBL" id="DXAW01000043">
    <property type="protein sequence ID" value="HIZ85291.1"/>
    <property type="molecule type" value="Genomic_DNA"/>
</dbReference>
<comment type="similarity">
    <text evidence="1">Belongs to the Mg-chelatase subunits D/I family. ComM subfamily.</text>
</comment>
<dbReference type="Gene3D" id="3.40.50.300">
    <property type="entry name" value="P-loop containing nucleotide triphosphate hydrolases"/>
    <property type="match status" value="1"/>
</dbReference>
<dbReference type="InterPro" id="IPR004482">
    <property type="entry name" value="Mg_chelat-rel"/>
</dbReference>
<dbReference type="Pfam" id="PF13541">
    <property type="entry name" value="ChlI"/>
    <property type="match status" value="1"/>
</dbReference>
<protein>
    <submittedName>
        <fullName evidence="5">YifB family Mg chelatase-like AAA ATPase</fullName>
    </submittedName>
</protein>
<evidence type="ECO:0000259" key="4">
    <source>
        <dbReference type="SMART" id="SM00382"/>
    </source>
</evidence>